<protein>
    <recommendedName>
        <fullName evidence="1">GSKIP domain-containing protein</fullName>
    </recommendedName>
</protein>
<dbReference type="EMBL" id="LNZH02000212">
    <property type="protein sequence ID" value="OCB84972.1"/>
    <property type="molecule type" value="Genomic_DNA"/>
</dbReference>
<reference evidence="2" key="1">
    <citation type="submission" date="2016-06" db="EMBL/GenBank/DDBJ databases">
        <title>Draft Genome sequence of the fungus Inonotus baumii.</title>
        <authorList>
            <person name="Zhu H."/>
            <person name="Lin W."/>
        </authorList>
    </citation>
    <scope>NUCLEOTIDE SEQUENCE</scope>
    <source>
        <strain evidence="2">821</strain>
    </source>
</reference>
<dbReference type="Gene3D" id="3.30.2280.10">
    <property type="entry name" value="Hypothetical protein (hspc210)"/>
    <property type="match status" value="1"/>
</dbReference>
<proteinExistence type="predicted"/>
<dbReference type="SUPFAM" id="SSF103107">
    <property type="entry name" value="Hypothetical protein c14orf129, hspc210"/>
    <property type="match status" value="1"/>
</dbReference>
<sequence>MPSTSASPSSGSSSFFRTELEHALSEQLFGIAGYSMQSSATAHDASAAVTLLERVQIIITLTIRGYQVTGGPVPANENPEFEDLEALLQHYSPMYNTKRTELLVAKLSAESVSDSSW</sequence>
<dbReference type="InterPro" id="IPR023231">
    <property type="entry name" value="GSKIP_dom_sf"/>
</dbReference>
<dbReference type="InterPro" id="IPR007967">
    <property type="entry name" value="GSKIP_dom"/>
</dbReference>
<organism evidence="2 3">
    <name type="scientific">Sanghuangporus baumii</name>
    <name type="common">Phellinus baumii</name>
    <dbReference type="NCBI Taxonomy" id="108892"/>
    <lineage>
        <taxon>Eukaryota</taxon>
        <taxon>Fungi</taxon>
        <taxon>Dikarya</taxon>
        <taxon>Basidiomycota</taxon>
        <taxon>Agaricomycotina</taxon>
        <taxon>Agaricomycetes</taxon>
        <taxon>Hymenochaetales</taxon>
        <taxon>Hymenochaetaceae</taxon>
        <taxon>Sanghuangporus</taxon>
    </lineage>
</organism>
<dbReference type="AlphaFoldDB" id="A0A9Q5HS32"/>
<gene>
    <name evidence="2" type="ORF">A7U60_g7926</name>
</gene>
<comment type="caution">
    <text evidence="2">The sequence shown here is derived from an EMBL/GenBank/DDBJ whole genome shotgun (WGS) entry which is preliminary data.</text>
</comment>
<keyword evidence="3" id="KW-1185">Reference proteome</keyword>
<dbReference type="Pfam" id="PF05303">
    <property type="entry name" value="GSKIP_dom"/>
    <property type="match status" value="1"/>
</dbReference>
<accession>A0A9Q5HS32</accession>
<dbReference type="OrthoDB" id="5804279at2759"/>
<dbReference type="Proteomes" id="UP000757232">
    <property type="component" value="Unassembled WGS sequence"/>
</dbReference>
<name>A0A9Q5HS32_SANBA</name>
<evidence type="ECO:0000259" key="1">
    <source>
        <dbReference type="Pfam" id="PF05303"/>
    </source>
</evidence>
<feature type="domain" description="GSKIP" evidence="1">
    <location>
        <begin position="17"/>
        <end position="108"/>
    </location>
</feature>
<evidence type="ECO:0000313" key="2">
    <source>
        <dbReference type="EMBL" id="OCB84972.1"/>
    </source>
</evidence>
<evidence type="ECO:0000313" key="3">
    <source>
        <dbReference type="Proteomes" id="UP000757232"/>
    </source>
</evidence>